<dbReference type="InterPro" id="IPR011042">
    <property type="entry name" value="6-blade_b-propeller_TolB-like"/>
</dbReference>
<comment type="caution">
    <text evidence="3">The sequence shown here is derived from an EMBL/GenBank/DDBJ whole genome shotgun (WGS) entry which is preliminary data.</text>
</comment>
<accession>A0ABV7HLE7</accession>
<dbReference type="PANTHER" id="PTHR19328">
    <property type="entry name" value="HEDGEHOG-INTERACTING PROTEIN"/>
    <property type="match status" value="1"/>
</dbReference>
<sequence length="378" mass="42517">MRASLFLKLIQALSLCLLSVNAYSFQLKVIADSLDYPWGFAFLDEHSVLVTEKSGHLKQLHLSSGTSQIIANSPKVVYDGQGGLLDVILHPNFDDTSWVYLSYSKKVANGYTTAVARGRLQGTTLQELEDVLVTQAVNHNTHHYGSRLAFDEQGFLYVSVGDRGNRDRAQDLSTHMGKILRIHEDGRIPDDNPFVDQAYALPEIYSYGHRNPQGMVYDVQNKALWIHEHGPRGGDELNLIQAGANYGWPVITYGREYSGFKITDETHREGMLQPVWHWTPSIAPSGLTIYRGEVYPQFNGHFFIGALKYRLLAQLEVTNLSELTRMVREQGISPVTALKEYRHLSNYGERIRDVEVSSDGFLYLLTDKSGGSIVKLLP</sequence>
<dbReference type="Proteomes" id="UP001595476">
    <property type="component" value="Unassembled WGS sequence"/>
</dbReference>
<dbReference type="RefSeq" id="WP_386723348.1">
    <property type="nucleotide sequence ID" value="NZ_JBHRSZ010000009.1"/>
</dbReference>
<dbReference type="PANTHER" id="PTHR19328:SF75">
    <property type="entry name" value="ALDOSE SUGAR DEHYDROGENASE YLII"/>
    <property type="match status" value="1"/>
</dbReference>
<evidence type="ECO:0000313" key="3">
    <source>
        <dbReference type="EMBL" id="MFC3153428.1"/>
    </source>
</evidence>
<proteinExistence type="predicted"/>
<keyword evidence="3" id="KW-0560">Oxidoreductase</keyword>
<dbReference type="Gene3D" id="2.120.10.30">
    <property type="entry name" value="TolB, C-terminal domain"/>
    <property type="match status" value="1"/>
</dbReference>
<feature type="chain" id="PRO_5045534066" evidence="1">
    <location>
        <begin position="25"/>
        <end position="378"/>
    </location>
</feature>
<feature type="domain" description="Glucose/Sorbosone dehydrogenase" evidence="2">
    <location>
        <begin position="34"/>
        <end position="374"/>
    </location>
</feature>
<dbReference type="GO" id="GO:0016491">
    <property type="term" value="F:oxidoreductase activity"/>
    <property type="evidence" value="ECO:0007669"/>
    <property type="project" value="UniProtKB-KW"/>
</dbReference>
<evidence type="ECO:0000259" key="2">
    <source>
        <dbReference type="Pfam" id="PF07995"/>
    </source>
</evidence>
<dbReference type="InterPro" id="IPR011041">
    <property type="entry name" value="Quinoprot_gluc/sorb_DH_b-prop"/>
</dbReference>
<dbReference type="EMBL" id="JBHRSZ010000009">
    <property type="protein sequence ID" value="MFC3153428.1"/>
    <property type="molecule type" value="Genomic_DNA"/>
</dbReference>
<feature type="signal peptide" evidence="1">
    <location>
        <begin position="1"/>
        <end position="24"/>
    </location>
</feature>
<keyword evidence="4" id="KW-1185">Reference proteome</keyword>
<evidence type="ECO:0000313" key="4">
    <source>
        <dbReference type="Proteomes" id="UP001595476"/>
    </source>
</evidence>
<dbReference type="InterPro" id="IPR012938">
    <property type="entry name" value="Glc/Sorbosone_DH"/>
</dbReference>
<dbReference type="EC" id="1.1.5.-" evidence="3"/>
<protein>
    <submittedName>
        <fullName evidence="3">PQQ-dependent sugar dehydrogenase</fullName>
        <ecNumber evidence="3">1.1.5.-</ecNumber>
    </submittedName>
</protein>
<gene>
    <name evidence="3" type="ORF">ACFOEK_20475</name>
</gene>
<reference evidence="4" key="1">
    <citation type="journal article" date="2019" name="Int. J. Syst. Evol. Microbiol.">
        <title>The Global Catalogue of Microorganisms (GCM) 10K type strain sequencing project: providing services to taxonomists for standard genome sequencing and annotation.</title>
        <authorList>
            <consortium name="The Broad Institute Genomics Platform"/>
            <consortium name="The Broad Institute Genome Sequencing Center for Infectious Disease"/>
            <person name="Wu L."/>
            <person name="Ma J."/>
        </authorList>
    </citation>
    <scope>NUCLEOTIDE SEQUENCE [LARGE SCALE GENOMIC DNA]</scope>
    <source>
        <strain evidence="4">KCTC 52438</strain>
    </source>
</reference>
<dbReference type="Pfam" id="PF07995">
    <property type="entry name" value="GSDH"/>
    <property type="match status" value="1"/>
</dbReference>
<dbReference type="SUPFAM" id="SSF50952">
    <property type="entry name" value="Soluble quinoprotein glucose dehydrogenase"/>
    <property type="match status" value="1"/>
</dbReference>
<organism evidence="3 4">
    <name type="scientific">Litoribrevibacter euphylliae</name>
    <dbReference type="NCBI Taxonomy" id="1834034"/>
    <lineage>
        <taxon>Bacteria</taxon>
        <taxon>Pseudomonadati</taxon>
        <taxon>Pseudomonadota</taxon>
        <taxon>Gammaproteobacteria</taxon>
        <taxon>Oceanospirillales</taxon>
        <taxon>Oceanospirillaceae</taxon>
        <taxon>Litoribrevibacter</taxon>
    </lineage>
</organism>
<evidence type="ECO:0000256" key="1">
    <source>
        <dbReference type="SAM" id="SignalP"/>
    </source>
</evidence>
<keyword evidence="1" id="KW-0732">Signal</keyword>
<name>A0ABV7HLE7_9GAMM</name>